<dbReference type="SUPFAM" id="SSF57667">
    <property type="entry name" value="beta-beta-alpha zinc fingers"/>
    <property type="match status" value="3"/>
</dbReference>
<sequence>MVEEPDNLLEEMILPTLHTDVSFQPNKTVRTRIKILNRDVNPYFCIYCRTSYNTYDDFALHNENVHNIYQYWCNICQTMFKDMSALEKHFGLNHMKYEDSPYASAAKGNADRVFRKFSKKAIKKEMDDHFVCRYCSEIFEKLGDFMTHLDTHDTENGDSRKKRRKAKLTIKCDVKSFICKYCSESFATVAEFTTHLKIHPSECSEAKKHVCPICYKTFSRNQHLTRHTETVHMNVVVKCPFCSIYIKRKDHLLRHVREVHNTYGRIKTN</sequence>
<evidence type="ECO:0000256" key="2">
    <source>
        <dbReference type="ARBA" id="ARBA00022723"/>
    </source>
</evidence>
<evidence type="ECO:0000256" key="4">
    <source>
        <dbReference type="ARBA" id="ARBA00022771"/>
    </source>
</evidence>
<keyword evidence="2" id="KW-0479">Metal-binding</keyword>
<keyword evidence="5" id="KW-0862">Zinc</keyword>
<dbReference type="STRING" id="151549.A0A4C1TGG3"/>
<comment type="subcellular location">
    <subcellularLocation>
        <location evidence="1">Nucleus</location>
    </subcellularLocation>
</comment>
<evidence type="ECO:0000256" key="5">
    <source>
        <dbReference type="ARBA" id="ARBA00022833"/>
    </source>
</evidence>
<dbReference type="GO" id="GO:0008270">
    <property type="term" value="F:zinc ion binding"/>
    <property type="evidence" value="ECO:0007669"/>
    <property type="project" value="UniProtKB-KW"/>
</dbReference>
<keyword evidence="11" id="KW-1185">Reference proteome</keyword>
<dbReference type="Gene3D" id="3.30.160.60">
    <property type="entry name" value="Classic Zinc Finger"/>
    <property type="match status" value="3"/>
</dbReference>
<dbReference type="GO" id="GO:0003677">
    <property type="term" value="F:DNA binding"/>
    <property type="evidence" value="ECO:0007669"/>
    <property type="project" value="UniProtKB-KW"/>
</dbReference>
<organism evidence="10 11">
    <name type="scientific">Eumeta variegata</name>
    <name type="common">Bagworm moth</name>
    <name type="synonym">Eumeta japonica</name>
    <dbReference type="NCBI Taxonomy" id="151549"/>
    <lineage>
        <taxon>Eukaryota</taxon>
        <taxon>Metazoa</taxon>
        <taxon>Ecdysozoa</taxon>
        <taxon>Arthropoda</taxon>
        <taxon>Hexapoda</taxon>
        <taxon>Insecta</taxon>
        <taxon>Pterygota</taxon>
        <taxon>Neoptera</taxon>
        <taxon>Endopterygota</taxon>
        <taxon>Lepidoptera</taxon>
        <taxon>Glossata</taxon>
        <taxon>Ditrysia</taxon>
        <taxon>Tineoidea</taxon>
        <taxon>Psychidae</taxon>
        <taxon>Oiketicinae</taxon>
        <taxon>Eumeta</taxon>
    </lineage>
</organism>
<dbReference type="SMART" id="SM00355">
    <property type="entry name" value="ZnF_C2H2"/>
    <property type="match status" value="6"/>
</dbReference>
<dbReference type="GO" id="GO:0010468">
    <property type="term" value="P:regulation of gene expression"/>
    <property type="evidence" value="ECO:0007669"/>
    <property type="project" value="TreeGrafter"/>
</dbReference>
<evidence type="ECO:0000256" key="3">
    <source>
        <dbReference type="ARBA" id="ARBA00022737"/>
    </source>
</evidence>
<keyword evidence="4 8" id="KW-0863">Zinc-finger</keyword>
<evidence type="ECO:0000313" key="11">
    <source>
        <dbReference type="Proteomes" id="UP000299102"/>
    </source>
</evidence>
<feature type="domain" description="C2H2-type" evidence="9">
    <location>
        <begin position="209"/>
        <end position="232"/>
    </location>
</feature>
<dbReference type="PANTHER" id="PTHR16515">
    <property type="entry name" value="PR DOMAIN ZINC FINGER PROTEIN"/>
    <property type="match status" value="1"/>
</dbReference>
<dbReference type="PANTHER" id="PTHR16515:SF49">
    <property type="entry name" value="GASTRULA ZINC FINGER PROTEIN XLCGF49.1-LIKE-RELATED"/>
    <property type="match status" value="1"/>
</dbReference>
<keyword evidence="3" id="KW-0677">Repeat</keyword>
<dbReference type="InterPro" id="IPR013087">
    <property type="entry name" value="Znf_C2H2_type"/>
</dbReference>
<evidence type="ECO:0000256" key="6">
    <source>
        <dbReference type="ARBA" id="ARBA00023125"/>
    </source>
</evidence>
<dbReference type="Proteomes" id="UP000299102">
    <property type="component" value="Unassembled WGS sequence"/>
</dbReference>
<dbReference type="GO" id="GO:0005634">
    <property type="term" value="C:nucleus"/>
    <property type="evidence" value="ECO:0007669"/>
    <property type="project" value="UniProtKB-SubCell"/>
</dbReference>
<dbReference type="OrthoDB" id="2687452at2759"/>
<evidence type="ECO:0000256" key="8">
    <source>
        <dbReference type="PROSITE-ProRule" id="PRU00042"/>
    </source>
</evidence>
<dbReference type="InterPro" id="IPR036236">
    <property type="entry name" value="Znf_C2H2_sf"/>
</dbReference>
<dbReference type="PROSITE" id="PS50157">
    <property type="entry name" value="ZINC_FINGER_C2H2_2"/>
    <property type="match status" value="3"/>
</dbReference>
<dbReference type="InterPro" id="IPR050331">
    <property type="entry name" value="Zinc_finger"/>
</dbReference>
<keyword evidence="6" id="KW-0238">DNA-binding</keyword>
<feature type="domain" description="C2H2-type" evidence="9">
    <location>
        <begin position="130"/>
        <end position="157"/>
    </location>
</feature>
<name>A0A4C1TGG3_EUMVA</name>
<evidence type="ECO:0000313" key="10">
    <source>
        <dbReference type="EMBL" id="GBP13599.1"/>
    </source>
</evidence>
<proteinExistence type="predicted"/>
<evidence type="ECO:0000256" key="1">
    <source>
        <dbReference type="ARBA" id="ARBA00004123"/>
    </source>
</evidence>
<dbReference type="Pfam" id="PF00096">
    <property type="entry name" value="zf-C2H2"/>
    <property type="match status" value="1"/>
</dbReference>
<gene>
    <name evidence="10" type="primary">ZNF550</name>
    <name evidence="10" type="ORF">EVAR_6939_1</name>
</gene>
<evidence type="ECO:0000259" key="9">
    <source>
        <dbReference type="PROSITE" id="PS50157"/>
    </source>
</evidence>
<keyword evidence="7" id="KW-0539">Nucleus</keyword>
<evidence type="ECO:0000256" key="7">
    <source>
        <dbReference type="ARBA" id="ARBA00023242"/>
    </source>
</evidence>
<accession>A0A4C1TGG3</accession>
<dbReference type="Pfam" id="PF13894">
    <property type="entry name" value="zf-C2H2_4"/>
    <property type="match status" value="1"/>
</dbReference>
<protein>
    <submittedName>
        <fullName evidence="10">Zinc finger protein 550</fullName>
    </submittedName>
</protein>
<feature type="domain" description="C2H2-type" evidence="9">
    <location>
        <begin position="177"/>
        <end position="204"/>
    </location>
</feature>
<reference evidence="10 11" key="1">
    <citation type="journal article" date="2019" name="Commun. Biol.">
        <title>The bagworm genome reveals a unique fibroin gene that provides high tensile strength.</title>
        <authorList>
            <person name="Kono N."/>
            <person name="Nakamura H."/>
            <person name="Ohtoshi R."/>
            <person name="Tomita M."/>
            <person name="Numata K."/>
            <person name="Arakawa K."/>
        </authorList>
    </citation>
    <scope>NUCLEOTIDE SEQUENCE [LARGE SCALE GENOMIC DNA]</scope>
</reference>
<dbReference type="EMBL" id="BGZK01000058">
    <property type="protein sequence ID" value="GBP13599.1"/>
    <property type="molecule type" value="Genomic_DNA"/>
</dbReference>
<comment type="caution">
    <text evidence="10">The sequence shown here is derived from an EMBL/GenBank/DDBJ whole genome shotgun (WGS) entry which is preliminary data.</text>
</comment>
<dbReference type="AlphaFoldDB" id="A0A4C1TGG3"/>
<dbReference type="PROSITE" id="PS00028">
    <property type="entry name" value="ZINC_FINGER_C2H2_1"/>
    <property type="match status" value="5"/>
</dbReference>